<dbReference type="FunFam" id="3.10.260.20:FF:000002">
    <property type="entry name" value="SKI-like oncogene a"/>
    <property type="match status" value="1"/>
</dbReference>
<sequence>GQSACKVPQSTSLKDIFDPLLAPPPFPIQQPPLLTPPDQGPSRSERSETRLEGELIACFMVGGERRLCVPQIFNIVLRDFSLQQINQVIEELQINCSTCTRDQMEVLKMAGDIPPMAPSCGLITKTDAHRLCSTLLGAATGGSGAGNSSQKAGLDFLNAPYILVYHECFGRCVGRYAPSLYQHPSAQCIQCDECMASFTPYAFVCHSHKPRENRTVHWGFDPTNWRSYLLPIEDLASYETSPLMAISNNLSMLLVDQKNLINHHHHHH</sequence>
<dbReference type="PANTHER" id="PTHR10005">
    <property type="entry name" value="SKI ONCOGENE-RELATED"/>
    <property type="match status" value="1"/>
</dbReference>
<dbReference type="GO" id="GO:0046332">
    <property type="term" value="F:SMAD binding"/>
    <property type="evidence" value="ECO:0007669"/>
    <property type="project" value="InterPro"/>
</dbReference>
<dbReference type="OrthoDB" id="3938623at2759"/>
<keyword evidence="5" id="KW-1185">Reference proteome</keyword>
<dbReference type="AlphaFoldDB" id="A0A1Y3BD47"/>
<evidence type="ECO:0000256" key="1">
    <source>
        <dbReference type="ARBA" id="ARBA00009513"/>
    </source>
</evidence>
<dbReference type="GO" id="GO:0005667">
    <property type="term" value="C:transcription regulator complex"/>
    <property type="evidence" value="ECO:0007669"/>
    <property type="project" value="TreeGrafter"/>
</dbReference>
<dbReference type="Gene3D" id="3.10.390.10">
    <property type="entry name" value="SAND domain-like"/>
    <property type="match status" value="1"/>
</dbReference>
<gene>
    <name evidence="4" type="ORF">BLA29_007412</name>
</gene>
<accession>A0A1Y3BD47</accession>
<dbReference type="Proteomes" id="UP000194236">
    <property type="component" value="Unassembled WGS sequence"/>
</dbReference>
<dbReference type="SMART" id="SM01046">
    <property type="entry name" value="c-SKI_SMAD_bind"/>
    <property type="match status" value="1"/>
</dbReference>
<dbReference type="GO" id="GO:0005634">
    <property type="term" value="C:nucleus"/>
    <property type="evidence" value="ECO:0007669"/>
    <property type="project" value="TreeGrafter"/>
</dbReference>
<dbReference type="Pfam" id="PF02437">
    <property type="entry name" value="Ski_Sno_DHD"/>
    <property type="match status" value="1"/>
</dbReference>
<name>A0A1Y3BD47_EURMA</name>
<comment type="similarity">
    <text evidence="1">Belongs to the SKI family.</text>
</comment>
<dbReference type="SUPFAM" id="SSF46955">
    <property type="entry name" value="Putative DNA-binding domain"/>
    <property type="match status" value="1"/>
</dbReference>
<dbReference type="GO" id="GO:0005737">
    <property type="term" value="C:cytoplasm"/>
    <property type="evidence" value="ECO:0007669"/>
    <property type="project" value="TreeGrafter"/>
</dbReference>
<dbReference type="InterPro" id="IPR014890">
    <property type="entry name" value="c-SKI_SMAD4-bd_dom"/>
</dbReference>
<feature type="region of interest" description="Disordered" evidence="2">
    <location>
        <begin position="20"/>
        <end position="48"/>
    </location>
</feature>
<dbReference type="SUPFAM" id="SSF63763">
    <property type="entry name" value="SAND domain-like"/>
    <property type="match status" value="1"/>
</dbReference>
<dbReference type="CDD" id="cd21079">
    <property type="entry name" value="DHD_Ski_Sno"/>
    <property type="match status" value="1"/>
</dbReference>
<organism evidence="4 5">
    <name type="scientific">Euroglyphus maynei</name>
    <name type="common">Mayne's house dust mite</name>
    <dbReference type="NCBI Taxonomy" id="6958"/>
    <lineage>
        <taxon>Eukaryota</taxon>
        <taxon>Metazoa</taxon>
        <taxon>Ecdysozoa</taxon>
        <taxon>Arthropoda</taxon>
        <taxon>Chelicerata</taxon>
        <taxon>Arachnida</taxon>
        <taxon>Acari</taxon>
        <taxon>Acariformes</taxon>
        <taxon>Sarcoptiformes</taxon>
        <taxon>Astigmata</taxon>
        <taxon>Psoroptidia</taxon>
        <taxon>Analgoidea</taxon>
        <taxon>Pyroglyphidae</taxon>
        <taxon>Pyroglyphinae</taxon>
        <taxon>Euroglyphus</taxon>
    </lineage>
</organism>
<proteinExistence type="inferred from homology"/>
<dbReference type="InterPro" id="IPR003380">
    <property type="entry name" value="SKI/SNO/DAC"/>
</dbReference>
<feature type="domain" description="c-SKI SMAD4-binding" evidence="3">
    <location>
        <begin position="162"/>
        <end position="258"/>
    </location>
</feature>
<dbReference type="GO" id="GO:0030514">
    <property type="term" value="P:negative regulation of BMP signaling pathway"/>
    <property type="evidence" value="ECO:0007669"/>
    <property type="project" value="TreeGrafter"/>
</dbReference>
<evidence type="ECO:0000313" key="5">
    <source>
        <dbReference type="Proteomes" id="UP000194236"/>
    </source>
</evidence>
<dbReference type="GO" id="GO:0000981">
    <property type="term" value="F:DNA-binding transcription factor activity, RNA polymerase II-specific"/>
    <property type="evidence" value="ECO:0007669"/>
    <property type="project" value="TreeGrafter"/>
</dbReference>
<dbReference type="Gene3D" id="3.10.260.20">
    <property type="entry name" value="Ski"/>
    <property type="match status" value="1"/>
</dbReference>
<evidence type="ECO:0000259" key="3">
    <source>
        <dbReference type="SMART" id="SM01046"/>
    </source>
</evidence>
<dbReference type="EMBL" id="MUJZ01030946">
    <property type="protein sequence ID" value="OTF77773.1"/>
    <property type="molecule type" value="Genomic_DNA"/>
</dbReference>
<dbReference type="InterPro" id="IPR023216">
    <property type="entry name" value="Tscrpt_reg_SKI_SnoN"/>
</dbReference>
<evidence type="ECO:0000256" key="2">
    <source>
        <dbReference type="SAM" id="MobiDB-lite"/>
    </source>
</evidence>
<reference evidence="4 5" key="1">
    <citation type="submission" date="2017-03" db="EMBL/GenBank/DDBJ databases">
        <title>Genome Survey of Euroglyphus maynei.</title>
        <authorList>
            <person name="Arlian L.G."/>
            <person name="Morgan M.S."/>
            <person name="Rider S.D."/>
        </authorList>
    </citation>
    <scope>NUCLEOTIDE SEQUENCE [LARGE SCALE GENOMIC DNA]</scope>
    <source>
        <strain evidence="4">Arlian Lab</strain>
        <tissue evidence="4">Whole body</tissue>
    </source>
</reference>
<dbReference type="InterPro" id="IPR010919">
    <property type="entry name" value="SAND-like_dom_sf"/>
</dbReference>
<dbReference type="InterPro" id="IPR037000">
    <property type="entry name" value="Ski_DNA-bd_sf"/>
</dbReference>
<protein>
    <submittedName>
        <fullName evidence="4">Ski-like protein</fullName>
    </submittedName>
</protein>
<comment type="caution">
    <text evidence="4">The sequence shown here is derived from an EMBL/GenBank/DDBJ whole genome shotgun (WGS) entry which is preliminary data.</text>
</comment>
<dbReference type="PANTHER" id="PTHR10005:SF25">
    <property type="entry name" value="SNO ONCOGENE, ISOFORM B"/>
    <property type="match status" value="1"/>
</dbReference>
<dbReference type="InterPro" id="IPR009061">
    <property type="entry name" value="DNA-bd_dom_put_sf"/>
</dbReference>
<dbReference type="Pfam" id="PF08782">
    <property type="entry name" value="c-SKI_SMAD_bind"/>
    <property type="match status" value="1"/>
</dbReference>
<dbReference type="GO" id="GO:0000978">
    <property type="term" value="F:RNA polymerase II cis-regulatory region sequence-specific DNA binding"/>
    <property type="evidence" value="ECO:0007669"/>
    <property type="project" value="TreeGrafter"/>
</dbReference>
<feature type="compositionally biased region" description="Pro residues" evidence="2">
    <location>
        <begin position="21"/>
        <end position="39"/>
    </location>
</feature>
<feature type="non-terminal residue" evidence="4">
    <location>
        <position position="1"/>
    </location>
</feature>
<evidence type="ECO:0000313" key="4">
    <source>
        <dbReference type="EMBL" id="OTF77773.1"/>
    </source>
</evidence>